<name>E4XU11_OIKDI</name>
<proteinExistence type="predicted"/>
<keyword evidence="3" id="KW-1185">Reference proteome</keyword>
<evidence type="ECO:0000313" key="2">
    <source>
        <dbReference type="EMBL" id="CBY19964.1"/>
    </source>
</evidence>
<dbReference type="AlphaFoldDB" id="E4XU11"/>
<protein>
    <submittedName>
        <fullName evidence="2">Uncharacterized protein</fullName>
    </submittedName>
</protein>
<evidence type="ECO:0000256" key="1">
    <source>
        <dbReference type="SAM" id="Phobius"/>
    </source>
</evidence>
<keyword evidence="1" id="KW-0472">Membrane</keyword>
<dbReference type="OrthoDB" id="10399673at2759"/>
<reference evidence="2" key="1">
    <citation type="journal article" date="2010" name="Science">
        <title>Plasticity of animal genome architecture unmasked by rapid evolution of a pelagic tunicate.</title>
        <authorList>
            <person name="Denoeud F."/>
            <person name="Henriet S."/>
            <person name="Mungpakdee S."/>
            <person name="Aury J.M."/>
            <person name="Da Silva C."/>
            <person name="Brinkmann H."/>
            <person name="Mikhaleva J."/>
            <person name="Olsen L.C."/>
            <person name="Jubin C."/>
            <person name="Canestro C."/>
            <person name="Bouquet J.M."/>
            <person name="Danks G."/>
            <person name="Poulain J."/>
            <person name="Campsteijn C."/>
            <person name="Adamski M."/>
            <person name="Cross I."/>
            <person name="Yadetie F."/>
            <person name="Muffato M."/>
            <person name="Louis A."/>
            <person name="Butcher S."/>
            <person name="Tsagkogeorga G."/>
            <person name="Konrad A."/>
            <person name="Singh S."/>
            <person name="Jensen M.F."/>
            <person name="Cong E.H."/>
            <person name="Eikeseth-Otteraa H."/>
            <person name="Noel B."/>
            <person name="Anthouard V."/>
            <person name="Porcel B.M."/>
            <person name="Kachouri-Lafond R."/>
            <person name="Nishino A."/>
            <person name="Ugolini M."/>
            <person name="Chourrout P."/>
            <person name="Nishida H."/>
            <person name="Aasland R."/>
            <person name="Huzurbazar S."/>
            <person name="Westhof E."/>
            <person name="Delsuc F."/>
            <person name="Lehrach H."/>
            <person name="Reinhardt R."/>
            <person name="Weissenbach J."/>
            <person name="Roy S.W."/>
            <person name="Artiguenave F."/>
            <person name="Postlethwait J.H."/>
            <person name="Manak J.R."/>
            <person name="Thompson E.M."/>
            <person name="Jaillon O."/>
            <person name="Du Pasquier L."/>
            <person name="Boudinot P."/>
            <person name="Liberles D.A."/>
            <person name="Volff J.N."/>
            <person name="Philippe H."/>
            <person name="Lenhard B."/>
            <person name="Roest Crollius H."/>
            <person name="Wincker P."/>
            <person name="Chourrout D."/>
        </authorList>
    </citation>
    <scope>NUCLEOTIDE SEQUENCE [LARGE SCALE GENOMIC DNA]</scope>
</reference>
<dbReference type="EMBL" id="FN653169">
    <property type="protein sequence ID" value="CBY19964.1"/>
    <property type="molecule type" value="Genomic_DNA"/>
</dbReference>
<sequence>MGQAPSYFVHINNANCDGMCTAIQQCMAIYTTPDDKIKLQLEDYYCDMNDKAKAVFITVSVAIFMILIVVFIACIQDKCIRIDSVAPYRDYDEKREKTSWIFKPEFAKIEDPVEVTETVFPSFPSYPPANVTEVSSVSSAPNKQDESPRLYPKIITEQEQMMCTLDGELASIGSEFDNITSGSSDGCESDNYSIHEQIGRVPFVNENTLCPTDFESFNTNL</sequence>
<evidence type="ECO:0000313" key="3">
    <source>
        <dbReference type="Proteomes" id="UP000001307"/>
    </source>
</evidence>
<dbReference type="Proteomes" id="UP000001307">
    <property type="component" value="Unassembled WGS sequence"/>
</dbReference>
<dbReference type="InParanoid" id="E4XU11"/>
<keyword evidence="1" id="KW-1133">Transmembrane helix</keyword>
<keyword evidence="1" id="KW-0812">Transmembrane</keyword>
<organism evidence="2">
    <name type="scientific">Oikopleura dioica</name>
    <name type="common">Tunicate</name>
    <dbReference type="NCBI Taxonomy" id="34765"/>
    <lineage>
        <taxon>Eukaryota</taxon>
        <taxon>Metazoa</taxon>
        <taxon>Chordata</taxon>
        <taxon>Tunicata</taxon>
        <taxon>Appendicularia</taxon>
        <taxon>Copelata</taxon>
        <taxon>Oikopleuridae</taxon>
        <taxon>Oikopleura</taxon>
    </lineage>
</organism>
<gene>
    <name evidence="2" type="ORF">GSOID_T00003985001</name>
</gene>
<feature type="transmembrane region" description="Helical" evidence="1">
    <location>
        <begin position="54"/>
        <end position="75"/>
    </location>
</feature>
<accession>E4XU11</accession>